<reference evidence="1" key="1">
    <citation type="submission" date="2022-10" db="EMBL/GenBank/DDBJ databases">
        <title>Complete Genome of Trichothecium roseum strain YXFP-22015, a Plant Pathogen Isolated from Citrus.</title>
        <authorList>
            <person name="Wang Y."/>
            <person name="Zhu L."/>
        </authorList>
    </citation>
    <scope>NUCLEOTIDE SEQUENCE</scope>
    <source>
        <strain evidence="1">YXFP-22015</strain>
    </source>
</reference>
<name>A0ACC0UWW5_9HYPO</name>
<dbReference type="EMBL" id="CM047945">
    <property type="protein sequence ID" value="KAI9897990.1"/>
    <property type="molecule type" value="Genomic_DNA"/>
</dbReference>
<gene>
    <name evidence="1" type="ORF">N3K66_006350</name>
</gene>
<protein>
    <submittedName>
        <fullName evidence="1">Uncharacterized protein</fullName>
    </submittedName>
</protein>
<evidence type="ECO:0000313" key="1">
    <source>
        <dbReference type="EMBL" id="KAI9897990.1"/>
    </source>
</evidence>
<evidence type="ECO:0000313" key="2">
    <source>
        <dbReference type="Proteomes" id="UP001163324"/>
    </source>
</evidence>
<comment type="caution">
    <text evidence="1">The sequence shown here is derived from an EMBL/GenBank/DDBJ whole genome shotgun (WGS) entry which is preliminary data.</text>
</comment>
<organism evidence="1 2">
    <name type="scientific">Trichothecium roseum</name>
    <dbReference type="NCBI Taxonomy" id="47278"/>
    <lineage>
        <taxon>Eukaryota</taxon>
        <taxon>Fungi</taxon>
        <taxon>Dikarya</taxon>
        <taxon>Ascomycota</taxon>
        <taxon>Pezizomycotina</taxon>
        <taxon>Sordariomycetes</taxon>
        <taxon>Hypocreomycetidae</taxon>
        <taxon>Hypocreales</taxon>
        <taxon>Hypocreales incertae sedis</taxon>
        <taxon>Trichothecium</taxon>
    </lineage>
</organism>
<sequence>MTPPSFPPSRALSPGAQRRIGRKLHRQRKGSHSDALELPERLRDDDEPSSDDQPQAQGPPMFVNMNQSIFGLIAAAGSRIDFNDRFDEESSSSEVGSGDEEPKDGSNSRDEQPNLAKTTYFSRSSSKGEKDKSHRRRISGHKLLKSLPTLPKLKAKSKSAPDKLPAHTEESDSQSSEHSPEQSATPVIQLTRAKTDRLPVMSRMLEAQAEMSSRPSFDIDSRTTELAKGSLDNEVSALAHRLMQIFEFDEPEQVVEEYPCWLLQSVLLQGYLYITAKHICFYAYLPKKANTVTKSGFLSKCGKHNPKYNRYWFRLKGDVFSYYRDSTNVYFPHGQIDLAYGISASISDKDKDGTHFDVVTRHRTYNFRADSGPSAKEWVKSIQRVIFRSHNDGDSVKISLPISNVIDIEETHMMEFADTCKIKFIDNDETYAIDEYFFSFFSFGREAISVLKLLAEDSNNKRGDKDKRDAPPESKHASPSRRLHLDTAPIPRPTEPVKATLSPMSPQSPGLSPRSSADVSRRCSKDGLQQMGHGGMEMSGMLHEDNRRRSFSGSRSLSRLRHDENRTPQNNTSPPESSYVRSSVEDPSYSNIAASTEDASASQILQDSEVFHQSPMSRKSSDFTRLRASHDQLPPLNTDPENSTGQASPNKSAQQPVTPTLQSITKMGTYPLQRAGAFADYLNKTRQRMGTLLATESMGYMEKVSGMWKGGGKHYDEPAGLRVDDDDDFEQDAEGKLQLSMDRFRAHFALPEGEKLQATYFGYILRVLPLYGKIYISDRHFCFRSLLPGTRTKLILPLQDIENVDKEKGFRFGYSGLVVVIRGHEEIFFEFGQAEVRDDCTITLLKSLESIRALREAGLLNQEEEDDDDHAMAERDALKSAREGEFPSHELQMPRHNSTVSNAPTILLDESDASFLNFKPQQSMRITCLTIGSRGDVQPYIALCKGLMADGHKVRIATHGEFKSWVESHGIEFKPVGGDPAELMRLCIENGTFTWAFLREANNTFRGWLDDLLDSAYAACEGSDLLIESPSAMAGIHIAERLNIPYFRAFTMPWTRTRAYPHAFIMPEHKMGGAYNYMTYIMFDNIFWKAIAHQINKWRNNQLGLPSTSLEKMQPNKVPFLYNFSPSVVAPPLDFSDWIRVTGYWFLDEGAGDTYEPPKELADFIQKARDDGKKIVYVGFGSIIVNDPAKMTQEVIDAVLKSDVRCILSKGWSDRASSAPGEELAQPAPEEPEMPPEILTIKSAPHDWLFKQIDAAAHHGGSGTTGASLRAGIPTIIRPFFGDQFFFATRVEDLGVGVWVKKWGTNAFGRALWEATRNERIIAKARVLGEQVRSENGVGAAIQCIYRDLDYAASLISRKVGKANDGQDAEEEDEESWTFVGGDEPDPDLVTKRLSEGLPLRALDVNKGKATLGSMPEKDEV</sequence>
<proteinExistence type="predicted"/>
<keyword evidence="2" id="KW-1185">Reference proteome</keyword>
<dbReference type="Proteomes" id="UP001163324">
    <property type="component" value="Chromosome 6"/>
</dbReference>
<accession>A0ACC0UWW5</accession>